<reference evidence="1 2" key="1">
    <citation type="submission" date="2019-07" db="EMBL/GenBank/DDBJ databases">
        <title>Whole genome shotgun sequence of Lactobacillus spicheri NBRC 107155.</title>
        <authorList>
            <person name="Hosoyama A."/>
            <person name="Uohara A."/>
            <person name="Ohji S."/>
            <person name="Ichikawa N."/>
        </authorList>
    </citation>
    <scope>NUCLEOTIDE SEQUENCE [LARGE SCALE GENOMIC DNA]</scope>
    <source>
        <strain evidence="1 2">NBRC 107155</strain>
    </source>
</reference>
<comment type="caution">
    <text evidence="1">The sequence shown here is derived from an EMBL/GenBank/DDBJ whole genome shotgun (WGS) entry which is preliminary data.</text>
</comment>
<dbReference type="EMBL" id="BJZI01000003">
    <property type="protein sequence ID" value="GEO65818.1"/>
    <property type="molecule type" value="Genomic_DNA"/>
</dbReference>
<evidence type="ECO:0000313" key="1">
    <source>
        <dbReference type="EMBL" id="GEO65818.1"/>
    </source>
</evidence>
<proteinExistence type="predicted"/>
<name>A0ABQ0WLH3_9LACO</name>
<sequence>MGLKAVSWRTVTTAGGIIPNLDDLPAGVKRNQLPLGARFHTSYSKNRKEPEQFSGSFLLAKSTVRVSRGLDESPEKAFNEK</sequence>
<organism evidence="1 2">
    <name type="scientific">Levilactobacillus spicheri</name>
    <dbReference type="NCBI Taxonomy" id="216463"/>
    <lineage>
        <taxon>Bacteria</taxon>
        <taxon>Bacillati</taxon>
        <taxon>Bacillota</taxon>
        <taxon>Bacilli</taxon>
        <taxon>Lactobacillales</taxon>
        <taxon>Lactobacillaceae</taxon>
        <taxon>Levilactobacillus</taxon>
    </lineage>
</organism>
<dbReference type="Proteomes" id="UP000321691">
    <property type="component" value="Unassembled WGS sequence"/>
</dbReference>
<accession>A0ABQ0WLH3</accession>
<evidence type="ECO:0000313" key="2">
    <source>
        <dbReference type="Proteomes" id="UP000321691"/>
    </source>
</evidence>
<gene>
    <name evidence="1" type="ORF">LSP04_02370</name>
</gene>
<protein>
    <submittedName>
        <fullName evidence="1">Uncharacterized protein</fullName>
    </submittedName>
</protein>
<keyword evidence="2" id="KW-1185">Reference proteome</keyword>